<protein>
    <submittedName>
        <fullName evidence="1">DNA primase</fullName>
    </submittedName>
</protein>
<accession>A0A6J7X1P6</accession>
<gene>
    <name evidence="1" type="ORF">UFOVP240_107</name>
</gene>
<evidence type="ECO:0000313" key="1">
    <source>
        <dbReference type="EMBL" id="CAB5221213.1"/>
    </source>
</evidence>
<dbReference type="HAMAP" id="MF_04157">
    <property type="entry name" value="PRIMASE_T4"/>
    <property type="match status" value="1"/>
</dbReference>
<dbReference type="EMBL" id="LR798293">
    <property type="protein sequence ID" value="CAB5221213.1"/>
    <property type="molecule type" value="Genomic_DNA"/>
</dbReference>
<dbReference type="SUPFAM" id="SSF56731">
    <property type="entry name" value="DNA primase core"/>
    <property type="match status" value="1"/>
</dbReference>
<sequence>MLYIDAKYAQILGSRLRNFNQKKDYVWNYSCPVCGDSSKNKLKARGYIYRAKADLLVKCHNCGYGTNIGNLIKYVDPVLYDEYVLERYKGGASRYNSHKDVAPILDRIETNDLLEDDILSSLTRLDTLALSKPEHPAIKYIQDRKIPRDKWYLLYFAPKFKAYTNTVIPKFMEPVEGDHPRMIIPYFTNAGKCFAYGARAYGNEEPKYYTIKVDDTQEKVYGLERINYAKRIYVVEGPIDSLFLPNAVAVSGASFDTPTIRSILPNATIVMDNEPRSKEIVKQLGKYIDKGYSVCMFPDTIKQKDINDMILDGGMTPEEILEVINTNTYSGIEAKLRYSEWKKI</sequence>
<name>A0A6J7X1P6_9CAUD</name>
<dbReference type="InterPro" id="IPR046392">
    <property type="entry name" value="PRIMASE_T4"/>
</dbReference>
<reference evidence="1" key="1">
    <citation type="submission" date="2020-05" db="EMBL/GenBank/DDBJ databases">
        <authorList>
            <person name="Chiriac C."/>
            <person name="Salcher M."/>
            <person name="Ghai R."/>
            <person name="Kavagutti S V."/>
        </authorList>
    </citation>
    <scope>NUCLEOTIDE SEQUENCE</scope>
</reference>
<organism evidence="1">
    <name type="scientific">uncultured Caudovirales phage</name>
    <dbReference type="NCBI Taxonomy" id="2100421"/>
    <lineage>
        <taxon>Viruses</taxon>
        <taxon>Duplodnaviria</taxon>
        <taxon>Heunggongvirae</taxon>
        <taxon>Uroviricota</taxon>
        <taxon>Caudoviricetes</taxon>
        <taxon>Peduoviridae</taxon>
        <taxon>Maltschvirus</taxon>
        <taxon>Maltschvirus maltsch</taxon>
    </lineage>
</organism>
<proteinExistence type="inferred from homology"/>
<dbReference type="Gene3D" id="3.40.1360.10">
    <property type="match status" value="1"/>
</dbReference>